<organism evidence="1 2">
    <name type="scientific">Plakobranchus ocellatus</name>
    <dbReference type="NCBI Taxonomy" id="259542"/>
    <lineage>
        <taxon>Eukaryota</taxon>
        <taxon>Metazoa</taxon>
        <taxon>Spiralia</taxon>
        <taxon>Lophotrochozoa</taxon>
        <taxon>Mollusca</taxon>
        <taxon>Gastropoda</taxon>
        <taxon>Heterobranchia</taxon>
        <taxon>Euthyneura</taxon>
        <taxon>Panpulmonata</taxon>
        <taxon>Sacoglossa</taxon>
        <taxon>Placobranchoidea</taxon>
        <taxon>Plakobranchidae</taxon>
        <taxon>Plakobranchus</taxon>
    </lineage>
</organism>
<gene>
    <name evidence="1" type="ORF">PoB_001267400</name>
</gene>
<keyword evidence="2" id="KW-1185">Reference proteome</keyword>
<accession>A0AAV3YWS1</accession>
<dbReference type="Proteomes" id="UP000735302">
    <property type="component" value="Unassembled WGS sequence"/>
</dbReference>
<sequence length="114" mass="13138">MGFCLDLQFRETNCPWKEIVRTSKDVVVKEEDDDGASRNGKERENKINLRMVLFARSIGRRHGALTKFSMQVNSPAPMTRKNFRNTFMKMHAAVQEVAEESMMKAAKELMDLVL</sequence>
<comment type="caution">
    <text evidence="1">The sequence shown here is derived from an EMBL/GenBank/DDBJ whole genome shotgun (WGS) entry which is preliminary data.</text>
</comment>
<evidence type="ECO:0000313" key="1">
    <source>
        <dbReference type="EMBL" id="GFN86168.1"/>
    </source>
</evidence>
<protein>
    <submittedName>
        <fullName evidence="1">Uncharacterized protein</fullName>
    </submittedName>
</protein>
<proteinExistence type="predicted"/>
<name>A0AAV3YWS1_9GAST</name>
<dbReference type="EMBL" id="BLXT01001499">
    <property type="protein sequence ID" value="GFN86168.1"/>
    <property type="molecule type" value="Genomic_DNA"/>
</dbReference>
<reference evidence="1 2" key="1">
    <citation type="journal article" date="2021" name="Elife">
        <title>Chloroplast acquisition without the gene transfer in kleptoplastic sea slugs, Plakobranchus ocellatus.</title>
        <authorList>
            <person name="Maeda T."/>
            <person name="Takahashi S."/>
            <person name="Yoshida T."/>
            <person name="Shimamura S."/>
            <person name="Takaki Y."/>
            <person name="Nagai Y."/>
            <person name="Toyoda A."/>
            <person name="Suzuki Y."/>
            <person name="Arimoto A."/>
            <person name="Ishii H."/>
            <person name="Satoh N."/>
            <person name="Nishiyama T."/>
            <person name="Hasebe M."/>
            <person name="Maruyama T."/>
            <person name="Minagawa J."/>
            <person name="Obokata J."/>
            <person name="Shigenobu S."/>
        </authorList>
    </citation>
    <scope>NUCLEOTIDE SEQUENCE [LARGE SCALE GENOMIC DNA]</scope>
</reference>
<evidence type="ECO:0000313" key="2">
    <source>
        <dbReference type="Proteomes" id="UP000735302"/>
    </source>
</evidence>
<dbReference type="AlphaFoldDB" id="A0AAV3YWS1"/>